<organism evidence="3 4">
    <name type="scientific">Seminavis robusta</name>
    <dbReference type="NCBI Taxonomy" id="568900"/>
    <lineage>
        <taxon>Eukaryota</taxon>
        <taxon>Sar</taxon>
        <taxon>Stramenopiles</taxon>
        <taxon>Ochrophyta</taxon>
        <taxon>Bacillariophyta</taxon>
        <taxon>Bacillariophyceae</taxon>
        <taxon>Bacillariophycidae</taxon>
        <taxon>Naviculales</taxon>
        <taxon>Naviculaceae</taxon>
        <taxon>Seminavis</taxon>
    </lineage>
</organism>
<gene>
    <name evidence="3" type="ORF">SEMRO_782_G201740.1</name>
</gene>
<feature type="region of interest" description="Disordered" evidence="1">
    <location>
        <begin position="43"/>
        <end position="66"/>
    </location>
</feature>
<reference evidence="3" key="1">
    <citation type="submission" date="2020-06" db="EMBL/GenBank/DDBJ databases">
        <authorList>
            <consortium name="Plant Systems Biology data submission"/>
        </authorList>
    </citation>
    <scope>NUCLEOTIDE SEQUENCE</scope>
    <source>
        <strain evidence="3">D6</strain>
    </source>
</reference>
<feature type="signal peptide" evidence="2">
    <location>
        <begin position="1"/>
        <end position="23"/>
    </location>
</feature>
<protein>
    <submittedName>
        <fullName evidence="3">Uncharacterized protein</fullName>
    </submittedName>
</protein>
<keyword evidence="2" id="KW-0732">Signal</keyword>
<feature type="chain" id="PRO_5040432655" evidence="2">
    <location>
        <begin position="24"/>
        <end position="142"/>
    </location>
</feature>
<dbReference type="Proteomes" id="UP001153069">
    <property type="component" value="Unassembled WGS sequence"/>
</dbReference>
<comment type="caution">
    <text evidence="3">The sequence shown here is derived from an EMBL/GenBank/DDBJ whole genome shotgun (WGS) entry which is preliminary data.</text>
</comment>
<dbReference type="AlphaFoldDB" id="A0A9N8HJQ8"/>
<evidence type="ECO:0000256" key="1">
    <source>
        <dbReference type="SAM" id="MobiDB-lite"/>
    </source>
</evidence>
<evidence type="ECO:0000256" key="2">
    <source>
        <dbReference type="SAM" id="SignalP"/>
    </source>
</evidence>
<proteinExistence type="predicted"/>
<feature type="compositionally biased region" description="Low complexity" evidence="1">
    <location>
        <begin position="54"/>
        <end position="66"/>
    </location>
</feature>
<dbReference type="EMBL" id="CAICTM010000781">
    <property type="protein sequence ID" value="CAB9516431.1"/>
    <property type="molecule type" value="Genomic_DNA"/>
</dbReference>
<name>A0A9N8HJQ8_9STRA</name>
<sequence>MKIQMSLLLFMLAAAVVPNSASGLKGAKGKAVPEESLEIPSNRLRALKKGSSGGNSSSRGSVASGGLIEINPCVPWSSVHEAQKTNPQTDNSCASNPPQNGGCCRNYHWLLWDSDNKYPYVPCICNAITQDPNNFVPDTLSP</sequence>
<evidence type="ECO:0000313" key="3">
    <source>
        <dbReference type="EMBL" id="CAB9516431.1"/>
    </source>
</evidence>
<keyword evidence="4" id="KW-1185">Reference proteome</keyword>
<accession>A0A9N8HJQ8</accession>
<evidence type="ECO:0000313" key="4">
    <source>
        <dbReference type="Proteomes" id="UP001153069"/>
    </source>
</evidence>